<protein>
    <recommendedName>
        <fullName evidence="4">Peptidase S9 prolyl oligopeptidase catalytic domain-containing protein</fullName>
    </recommendedName>
</protein>
<gene>
    <name evidence="2" type="ORF">FIA58_006935</name>
</gene>
<sequence>MKTFFATLFTFISYISLAQINDIPTINNALEKYSFIQEQIIVNNDTITYYLKNTKTKPSNLVVFIQGTDANPIFSYKVDKGKITYYRWFGNDYKSLDSTYTYAIIPKPGMEGLYKDGEIIIPKSYYEKNYLEYRIKQIDVSINHIIEKHLNNPKKIIVYGHSEGAAIGAALATINKKITHLGFWSGNVLNNFYEFALFNRIESLKGLISDEEAHQNIMGIIEWYKSVVKNPNSTEIDHIGFTNKRWSSYEKAPLDYLTQLNIPIYALFGTEDESTPIETAYLLPIKFIEKRKENLTFEVCISCDHSYKLKTDVGQKSHWNEQFKKFIEWTDKTK</sequence>
<dbReference type="SUPFAM" id="SSF53474">
    <property type="entry name" value="alpha/beta-Hydrolases"/>
    <property type="match status" value="1"/>
</dbReference>
<organism evidence="2 3">
    <name type="scientific">Flavobacterium jejuense</name>
    <dbReference type="NCBI Taxonomy" id="1544455"/>
    <lineage>
        <taxon>Bacteria</taxon>
        <taxon>Pseudomonadati</taxon>
        <taxon>Bacteroidota</taxon>
        <taxon>Flavobacteriia</taxon>
        <taxon>Flavobacteriales</taxon>
        <taxon>Flavobacteriaceae</taxon>
        <taxon>Flavobacterium</taxon>
    </lineage>
</organism>
<comment type="caution">
    <text evidence="2">The sequence shown here is derived from an EMBL/GenBank/DDBJ whole genome shotgun (WGS) entry which is preliminary data.</text>
</comment>
<dbReference type="InterPro" id="IPR029058">
    <property type="entry name" value="AB_hydrolase_fold"/>
</dbReference>
<reference evidence="2" key="2">
    <citation type="submission" date="2020-02" db="EMBL/GenBank/DDBJ databases">
        <title>Flavobacterium profundi sp. nov., isolated from a deep-sea seamount.</title>
        <authorList>
            <person name="Zhang D.-C."/>
        </authorList>
    </citation>
    <scope>NUCLEOTIDE SEQUENCE</scope>
    <source>
        <strain evidence="2">EC11</strain>
    </source>
</reference>
<accession>A0ABX0ITJ6</accession>
<dbReference type="Gene3D" id="3.40.50.1820">
    <property type="entry name" value="alpha/beta hydrolase"/>
    <property type="match status" value="1"/>
</dbReference>
<reference evidence="2" key="1">
    <citation type="submission" date="2019-05" db="EMBL/GenBank/DDBJ databases">
        <authorList>
            <person name="Lianzixin W."/>
        </authorList>
    </citation>
    <scope>NUCLEOTIDE SEQUENCE</scope>
    <source>
        <strain evidence="2">EC11</strain>
    </source>
</reference>
<evidence type="ECO:0000256" key="1">
    <source>
        <dbReference type="SAM" id="SignalP"/>
    </source>
</evidence>
<feature type="signal peptide" evidence="1">
    <location>
        <begin position="1"/>
        <end position="18"/>
    </location>
</feature>
<proteinExistence type="predicted"/>
<keyword evidence="3" id="KW-1185">Reference proteome</keyword>
<dbReference type="RefSeq" id="WP_140961538.1">
    <property type="nucleotide sequence ID" value="NZ_VEVQ02000004.1"/>
</dbReference>
<name>A0ABX0ITJ6_9FLAO</name>
<feature type="chain" id="PRO_5046796184" description="Peptidase S9 prolyl oligopeptidase catalytic domain-containing protein" evidence="1">
    <location>
        <begin position="19"/>
        <end position="334"/>
    </location>
</feature>
<evidence type="ECO:0000313" key="2">
    <source>
        <dbReference type="EMBL" id="NHN25406.1"/>
    </source>
</evidence>
<dbReference type="Proteomes" id="UP000817854">
    <property type="component" value="Unassembled WGS sequence"/>
</dbReference>
<evidence type="ECO:0000313" key="3">
    <source>
        <dbReference type="Proteomes" id="UP000817854"/>
    </source>
</evidence>
<dbReference type="EMBL" id="VEVQ02000004">
    <property type="protein sequence ID" value="NHN25406.1"/>
    <property type="molecule type" value="Genomic_DNA"/>
</dbReference>
<evidence type="ECO:0008006" key="4">
    <source>
        <dbReference type="Google" id="ProtNLM"/>
    </source>
</evidence>
<keyword evidence="1" id="KW-0732">Signal</keyword>